<dbReference type="Proteomes" id="UP000001861">
    <property type="component" value="Unassembled WGS sequence"/>
</dbReference>
<feature type="compositionally biased region" description="Pro residues" evidence="1">
    <location>
        <begin position="470"/>
        <end position="482"/>
    </location>
</feature>
<accession>A8NV42</accession>
<evidence type="ECO:0000313" key="3">
    <source>
        <dbReference type="Proteomes" id="UP000001861"/>
    </source>
</evidence>
<dbReference type="InParanoid" id="A8NV42"/>
<proteinExistence type="predicted"/>
<keyword evidence="3" id="KW-1185">Reference proteome</keyword>
<sequence length="586" mass="63645">MSISNPQNHQFPQEGTLSLAVNLDGSQPAADTPAEPVKRRPGRPKGSTKKNLLGTPISPTAKVKRPVGRPRKDGMPAGSVGPTRLKRERQAGQPQQPFFMPPQGVENGFPYPPTVGMYPAPVPFQVPPPPIIQIDPSLSGDEWATMSRNDPNGFLSVLLGALAAPNPVSTAGPSVEDAFKNHLQSLAPSPTQVQQIPTLYSILKTFWLPSSPAYFSLTASASTARIPSEHRFLYWDPLPLVFNGIGCPVCGHPLTHKGRITTGPIKIYDIEKPFFIIGCEYACKSVQCLTSSSPDGRKFASTDSSILRSLPVKLKDEFPARLLCDDSVAGCGPNVWNWRALGVSRSLWSMVVGGLRMGLKREVILHLVHSIQHGVPEVELQKQEGQGEEGQGMPGHSMQEGQGSQQSDSQGHGMDQPEQPPPGFSDQYGEAWKENSVSIQDPQQQQQQQVKSPPPPVAGSSSQPSVSVTAPPPPPQPNPVASPPNQVQAPPPPPPPAFSYQPYPFTPYGYMAPPMVNGQVVHLTPGGQTRTCTIPTTRFLHSHSLHWVDLCFRASTLFIRDRIHRSTHYNNDDDDDSDEEESEALL</sequence>
<feature type="compositionally biased region" description="Low complexity" evidence="1">
    <location>
        <begin position="395"/>
        <end position="416"/>
    </location>
</feature>
<dbReference type="OMA" id="RCWATED"/>
<dbReference type="eggNOG" id="ENOG502SHNU">
    <property type="taxonomic scope" value="Eukaryota"/>
</dbReference>
<dbReference type="KEGG" id="cci:CC1G_06182"/>
<feature type="compositionally biased region" description="Low complexity" evidence="1">
    <location>
        <begin position="436"/>
        <end position="451"/>
    </location>
</feature>
<dbReference type="OrthoDB" id="3690045at2759"/>
<dbReference type="EMBL" id="AACS02000004">
    <property type="protein sequence ID" value="EAU85166.2"/>
    <property type="molecule type" value="Genomic_DNA"/>
</dbReference>
<reference evidence="2 3" key="1">
    <citation type="journal article" date="2010" name="Proc. Natl. Acad. Sci. U.S.A.">
        <title>Insights into evolution of multicellular fungi from the assembled chromosomes of the mushroom Coprinopsis cinerea (Coprinus cinereus).</title>
        <authorList>
            <person name="Stajich J.E."/>
            <person name="Wilke S.K."/>
            <person name="Ahren D."/>
            <person name="Au C.H."/>
            <person name="Birren B.W."/>
            <person name="Borodovsky M."/>
            <person name="Burns C."/>
            <person name="Canback B."/>
            <person name="Casselton L.A."/>
            <person name="Cheng C.K."/>
            <person name="Deng J."/>
            <person name="Dietrich F.S."/>
            <person name="Fargo D.C."/>
            <person name="Farman M.L."/>
            <person name="Gathman A.C."/>
            <person name="Goldberg J."/>
            <person name="Guigo R."/>
            <person name="Hoegger P.J."/>
            <person name="Hooker J.B."/>
            <person name="Huggins A."/>
            <person name="James T.Y."/>
            <person name="Kamada T."/>
            <person name="Kilaru S."/>
            <person name="Kodira C."/>
            <person name="Kues U."/>
            <person name="Kupfer D."/>
            <person name="Kwan H.S."/>
            <person name="Lomsadze A."/>
            <person name="Li W."/>
            <person name="Lilly W.W."/>
            <person name="Ma L.J."/>
            <person name="Mackey A.J."/>
            <person name="Manning G."/>
            <person name="Martin F."/>
            <person name="Muraguchi H."/>
            <person name="Natvig D.O."/>
            <person name="Palmerini H."/>
            <person name="Ramesh M.A."/>
            <person name="Rehmeyer C.J."/>
            <person name="Roe B.A."/>
            <person name="Shenoy N."/>
            <person name="Stanke M."/>
            <person name="Ter-Hovhannisyan V."/>
            <person name="Tunlid A."/>
            <person name="Velagapudi R."/>
            <person name="Vision T.J."/>
            <person name="Zeng Q."/>
            <person name="Zolan M.E."/>
            <person name="Pukkila P.J."/>
        </authorList>
    </citation>
    <scope>NUCLEOTIDE SEQUENCE [LARGE SCALE GENOMIC DNA]</scope>
    <source>
        <strain evidence="3">Okayama-7 / 130 / ATCC MYA-4618 / FGSC 9003</strain>
    </source>
</reference>
<feature type="compositionally biased region" description="Low complexity" evidence="1">
    <location>
        <begin position="458"/>
        <end position="469"/>
    </location>
</feature>
<feature type="compositionally biased region" description="Basic residues" evidence="1">
    <location>
        <begin position="39"/>
        <end position="48"/>
    </location>
</feature>
<feature type="compositionally biased region" description="Acidic residues" evidence="1">
    <location>
        <begin position="572"/>
        <end position="586"/>
    </location>
</feature>
<evidence type="ECO:0000256" key="1">
    <source>
        <dbReference type="SAM" id="MobiDB-lite"/>
    </source>
</evidence>
<dbReference type="RefSeq" id="XP_001836595.2">
    <property type="nucleotide sequence ID" value="XM_001836543.2"/>
</dbReference>
<feature type="compositionally biased region" description="Low complexity" evidence="1">
    <location>
        <begin position="93"/>
        <end position="103"/>
    </location>
</feature>
<dbReference type="AlphaFoldDB" id="A8NV42"/>
<protein>
    <submittedName>
        <fullName evidence="2">Uncharacterized protein</fullName>
    </submittedName>
</protein>
<dbReference type="STRING" id="240176.A8NV42"/>
<dbReference type="VEuPathDB" id="FungiDB:CC1G_06182"/>
<comment type="caution">
    <text evidence="2">The sequence shown here is derived from an EMBL/GenBank/DDBJ whole genome shotgun (WGS) entry which is preliminary data.</text>
</comment>
<evidence type="ECO:0000313" key="2">
    <source>
        <dbReference type="EMBL" id="EAU85166.2"/>
    </source>
</evidence>
<gene>
    <name evidence="2" type="ORF">CC1G_06182</name>
</gene>
<feature type="region of interest" description="Disordered" evidence="1">
    <location>
        <begin position="567"/>
        <end position="586"/>
    </location>
</feature>
<name>A8NV42_COPC7</name>
<dbReference type="GeneID" id="6013141"/>
<dbReference type="HOGENOM" id="CLU_022621_0_0_1"/>
<organism evidence="2 3">
    <name type="scientific">Coprinopsis cinerea (strain Okayama-7 / 130 / ATCC MYA-4618 / FGSC 9003)</name>
    <name type="common">Inky cap fungus</name>
    <name type="synonym">Hormographiella aspergillata</name>
    <dbReference type="NCBI Taxonomy" id="240176"/>
    <lineage>
        <taxon>Eukaryota</taxon>
        <taxon>Fungi</taxon>
        <taxon>Dikarya</taxon>
        <taxon>Basidiomycota</taxon>
        <taxon>Agaricomycotina</taxon>
        <taxon>Agaricomycetes</taxon>
        <taxon>Agaricomycetidae</taxon>
        <taxon>Agaricales</taxon>
        <taxon>Agaricineae</taxon>
        <taxon>Psathyrellaceae</taxon>
        <taxon>Coprinopsis</taxon>
    </lineage>
</organism>
<feature type="compositionally biased region" description="Polar residues" evidence="1">
    <location>
        <begin position="1"/>
        <end position="16"/>
    </location>
</feature>
<feature type="region of interest" description="Disordered" evidence="1">
    <location>
        <begin position="381"/>
        <end position="498"/>
    </location>
</feature>
<feature type="region of interest" description="Disordered" evidence="1">
    <location>
        <begin position="1"/>
        <end position="104"/>
    </location>
</feature>